<sequence>MTTAFADPTIEDGNDMARGKQVRIDGKVRTIPADKVDQYEALAARVDAMFPGDRGHERQAALKAAARFLLGDLTVSGAGDDLDLARRAEQEAAAAARAVTILAIENGASEQGTAREMGVDRLTVRKWNGKVDRA</sequence>
<reference evidence="1 2" key="1">
    <citation type="submission" date="2015-08" db="EMBL/GenBank/DDBJ databases">
        <authorList>
            <person name="Bailey A.M."/>
            <person name="Bennett K.E."/>
            <person name="Carter P.S."/>
            <person name="Deans N.C."/>
            <person name="Dyle E.V."/>
            <person name="Florea A."/>
            <person name="Giraldo T.A."/>
            <person name="Hayes M.A."/>
            <person name="Ikejiani J."/>
            <person name="Seawell W.C."/>
            <person name="Shah H."/>
            <person name="Toussaint T.E."/>
            <person name="Coleman D."/>
            <person name="Hammonds-Odie L.P."/>
            <person name="Barrera A.L."/>
            <person name="Serrano M.G."/>
            <person name="Buck G."/>
            <person name="Lee V."/>
            <person name="Wang Y."/>
            <person name="Carvalho R."/>
            <person name="Voegtly L."/>
            <person name="Shi R."/>
            <person name="Duckworth R."/>
            <person name="Johnson A."/>
            <person name="Loviza R."/>
            <person name="Walstead R."/>
            <person name="Shah Z."/>
            <person name="Kiflezghi M."/>
            <person name="Wade K."/>
            <person name="Anders K.R."/>
            <person name="Bradley K.W."/>
            <person name="Asai D.J."/>
            <person name="Bowman C.A."/>
            <person name="Russell D.A."/>
            <person name="Pope W.H."/>
            <person name="Jacobs-Sera D."/>
            <person name="Hendrix R.W."/>
            <person name="Hatfull G.F."/>
        </authorList>
    </citation>
    <scope>NUCLEOTIDE SEQUENCE [LARGE SCALE GENOMIC DNA]</scope>
</reference>
<gene>
    <name evidence="1" type="ORF">SEA_MUFASA_36</name>
</gene>
<proteinExistence type="predicted"/>
<evidence type="ECO:0000313" key="1">
    <source>
        <dbReference type="EMBL" id="ALF00470.1"/>
    </source>
</evidence>
<evidence type="ECO:0000313" key="2">
    <source>
        <dbReference type="Proteomes" id="UP000203479"/>
    </source>
</evidence>
<dbReference type="EMBL" id="KT591490">
    <property type="protein sequence ID" value="ALF00470.1"/>
    <property type="molecule type" value="Genomic_DNA"/>
</dbReference>
<dbReference type="GeneID" id="26622566"/>
<dbReference type="Proteomes" id="UP000203479">
    <property type="component" value="Segment"/>
</dbReference>
<dbReference type="OrthoDB" id="16038at10239"/>
<keyword evidence="2" id="KW-1185">Reference proteome</keyword>
<accession>A0A0M5M0R2</accession>
<protein>
    <submittedName>
        <fullName evidence="1">LamD-like protein</fullName>
    </submittedName>
</protein>
<name>A0A0M5M0R2_9CAUD</name>
<dbReference type="KEGG" id="vg:26622566"/>
<organism evidence="1 2">
    <name type="scientific">Mycobacterium phage Mufasa</name>
    <dbReference type="NCBI Taxonomy" id="1718600"/>
    <lineage>
        <taxon>Viruses</taxon>
        <taxon>Duplodnaviria</taxon>
        <taxon>Heunggongvirae</taxon>
        <taxon>Uroviricota</taxon>
        <taxon>Caudoviricetes</taxon>
        <taxon>Weiservirinae</taxon>
        <taxon>Timquatrovirus</taxon>
        <taxon>Timquatrovirus mufasa</taxon>
    </lineage>
</organism>
<dbReference type="RefSeq" id="YP_009195282.1">
    <property type="nucleotide sequence ID" value="NC_028759.1"/>
</dbReference>